<evidence type="ECO:0000256" key="1">
    <source>
        <dbReference type="SAM" id="MobiDB-lite"/>
    </source>
</evidence>
<feature type="domain" description="Reverse transcriptase" evidence="2">
    <location>
        <begin position="930"/>
        <end position="1211"/>
    </location>
</feature>
<keyword evidence="4" id="KW-1185">Reference proteome</keyword>
<gene>
    <name evidence="3" type="ORF">OSB04_011948</name>
</gene>
<dbReference type="EMBL" id="JARYMX010000003">
    <property type="protein sequence ID" value="KAJ9557334.1"/>
    <property type="molecule type" value="Genomic_DNA"/>
</dbReference>
<dbReference type="InterPro" id="IPR000477">
    <property type="entry name" value="RT_dom"/>
</dbReference>
<dbReference type="Pfam" id="PF03372">
    <property type="entry name" value="Exo_endo_phos"/>
    <property type="match status" value="1"/>
</dbReference>
<dbReference type="GO" id="GO:0003824">
    <property type="term" value="F:catalytic activity"/>
    <property type="evidence" value="ECO:0007669"/>
    <property type="project" value="InterPro"/>
</dbReference>
<feature type="compositionally biased region" description="Low complexity" evidence="1">
    <location>
        <begin position="338"/>
        <end position="353"/>
    </location>
</feature>
<dbReference type="SUPFAM" id="SSF56219">
    <property type="entry name" value="DNase I-like"/>
    <property type="match status" value="1"/>
</dbReference>
<accession>A0AA38TC62</accession>
<dbReference type="PANTHER" id="PTHR33116">
    <property type="entry name" value="REVERSE TRANSCRIPTASE ZINC-BINDING DOMAIN-CONTAINING PROTEIN-RELATED-RELATED"/>
    <property type="match status" value="1"/>
</dbReference>
<protein>
    <recommendedName>
        <fullName evidence="2">Reverse transcriptase domain-containing protein</fullName>
    </recommendedName>
</protein>
<name>A0AA38TC62_9ASTR</name>
<dbReference type="PANTHER" id="PTHR33116:SF76">
    <property type="entry name" value="DUF4283 DOMAIN-CONTAINING PROTEIN"/>
    <property type="match status" value="1"/>
</dbReference>
<sequence length="1640" mass="185458">MDAMDQLIAPVLSNSESSQTPRTSVFDRLSTSDDRLKLDYAEVLGNQQANASLSFFPLVDKAQSRVCIPVELATKVMENHKSTLFGYFLGPRLQFPVVERYVKAVWGKFGCVEAMMNNNGIFFFKFNDVGGSNQVVESGPLMIRGVPLFVSHWDPSKGLSKPIHTSCPLWVKLHNVPLVAFNKEGISRIASALGVPKQMDSCTATMCDKAWGRPGFAKVLVETWAVGELKREIQVVVPSLTGGEDVTVVVRVEYDWEPLVCNHCLVFGHKASTCAKAIAAESSKRKTNNSKVDEDGFTVVGRKEWRPKKVSSVFEHGSTSTAPQVTEKTSTLSPPRVDTAQTTQETQTADGEGWVADKTNKGNLETGQGDKTTTSLKPTVNKEVAKDKTVQKPPLKSILKNPNRFSALSNDHSSVTRGDGGTKGNSPDGQRSGKGEVLDRSKLKPNIACWNIRGLNAPDKQQEVKSLIRNNNISICAVLESHVRVDALRGICAATFGRWDWISNQAVSEFGTRIIIAWDVACVDVMILESHRQFMNCEVRIRGSSNSFFVSFVYGDNRGRERRTLWSGLRKFKVIIGDKPWLVAGDFNCLLFPHDALGGMSRRNSDMEDFANCLEDVDVFDVRFMGIHHTWCQKPKEDAGLKRKLDRMLANTEFTNLFEDATVRFLPRGLSDHSPGIITFSGGNRIRKFGFKFDNFLISDPLFLPTVRQCWNVEVEGTFMFRVTSKLKALKKPLRKLRANYGSLSTRTAELKEELDVVQLAADLDYGNSELEGEVLRAREAYQRSCWADFSASRQRAKVKWLTEGDANTRYFHRAIEERRNLRHIHSICNSVGDYVYDDEVATAFIEHFVSIIGTKDDTVDPQMPQSWFVNKLSLEDSNHMIRQVVDSEIKDAMFRIGNDKSPGSDGFSAKFFKASWEIIGSDILLAIHNFFYRGRLAKELNHTLLCLLPKSPNASLVSDYRPIACCTVLYKCISKVLVDRIKPYLDGIVSKAQSAFIPKRKIGDNILMAHELVSGYHLDKGPPRCAFKIDLRKAYDMVSWDFLFCMMRGFGFHPVLIKWIEEMVSTPTFSVVVNGESRGHFHGQRGIRQGDPLSPYLFTLVMEGFSMILNRCIAEAADFGYHHGCEDLGISHLCFADDLFVFTRGDVASVEILKKALALFAVRSGLSPNLQKSDVFFGNVAPEVQSAILQCLPFRLGTFPIRSAFISFGLKSFRLWCYYYESKTKTSELEVQVSFLWRSDSVLQSLQLYWMAVYLFPSGVVHELERLFRDFLWTQGDSSKGRCKVAWAMVCRPKECGGLGFRRLALWNRALIVKNLWSILTNRDCLWVNWIRQVSLRDVVFWTAKKSARWSWILTKMMSIRSDIRRFITVRIGDGLLTNAWEDTWLPCGHLAAFISYRFVHASGFSVGTSVSQLVDTFHDGWPNDWLTRFPCLTTMVLPTIDNDLSDTYCWDLDANGNGNFSVQRAYKSFEGELPLVPWWKAVWFKSHIPKHSFCLWTACLKRLPTQDRIASWKDEPPDMICSLCGITSDSHDHLFFECPFSRDVWLQVMAKLSWTGFPCSWNAIVLAISDNGTIPRRLEQKLALAASVYEVWNERNRRLFGNAHKPIPHIVDRIMSSVLDRIAWKRRKLATTMVDGDT</sequence>
<dbReference type="Pfam" id="PF00078">
    <property type="entry name" value="RVT_1"/>
    <property type="match status" value="1"/>
</dbReference>
<proteinExistence type="predicted"/>
<feature type="region of interest" description="Disordered" evidence="1">
    <location>
        <begin position="310"/>
        <end position="437"/>
    </location>
</feature>
<dbReference type="InterPro" id="IPR026960">
    <property type="entry name" value="RVT-Znf"/>
</dbReference>
<dbReference type="InterPro" id="IPR043502">
    <property type="entry name" value="DNA/RNA_pol_sf"/>
</dbReference>
<dbReference type="Proteomes" id="UP001172457">
    <property type="component" value="Chromosome 3"/>
</dbReference>
<reference evidence="3" key="1">
    <citation type="submission" date="2023-03" db="EMBL/GenBank/DDBJ databases">
        <title>Chromosome-scale reference genome and RAD-based genetic map of yellow starthistle (Centaurea solstitialis) reveal putative structural variation and QTLs associated with invader traits.</title>
        <authorList>
            <person name="Reatini B."/>
            <person name="Cang F.A."/>
            <person name="Jiang Q."/>
            <person name="Mckibben M.T.W."/>
            <person name="Barker M.S."/>
            <person name="Rieseberg L.H."/>
            <person name="Dlugosch K.M."/>
        </authorList>
    </citation>
    <scope>NUCLEOTIDE SEQUENCE</scope>
    <source>
        <strain evidence="3">CAN-66</strain>
        <tissue evidence="3">Leaf</tissue>
    </source>
</reference>
<dbReference type="InterPro" id="IPR036691">
    <property type="entry name" value="Endo/exonu/phosph_ase_sf"/>
</dbReference>
<feature type="compositionally biased region" description="Polar residues" evidence="1">
    <location>
        <begin position="361"/>
        <end position="378"/>
    </location>
</feature>
<feature type="compositionally biased region" description="Polar residues" evidence="1">
    <location>
        <begin position="403"/>
        <end position="416"/>
    </location>
</feature>
<dbReference type="Gene3D" id="3.60.10.10">
    <property type="entry name" value="Endonuclease/exonuclease/phosphatase"/>
    <property type="match status" value="1"/>
</dbReference>
<feature type="compositionally biased region" description="Polar residues" evidence="1">
    <location>
        <begin position="317"/>
        <end position="333"/>
    </location>
</feature>
<dbReference type="Pfam" id="PF13966">
    <property type="entry name" value="zf-RVT"/>
    <property type="match status" value="1"/>
</dbReference>
<evidence type="ECO:0000259" key="2">
    <source>
        <dbReference type="PROSITE" id="PS50878"/>
    </source>
</evidence>
<evidence type="ECO:0000313" key="4">
    <source>
        <dbReference type="Proteomes" id="UP001172457"/>
    </source>
</evidence>
<dbReference type="Pfam" id="PF14111">
    <property type="entry name" value="DUF4283"/>
    <property type="match status" value="1"/>
</dbReference>
<dbReference type="PROSITE" id="PS50878">
    <property type="entry name" value="RT_POL"/>
    <property type="match status" value="1"/>
</dbReference>
<dbReference type="InterPro" id="IPR025558">
    <property type="entry name" value="DUF4283"/>
</dbReference>
<dbReference type="CDD" id="cd01650">
    <property type="entry name" value="RT_nLTR_like"/>
    <property type="match status" value="1"/>
</dbReference>
<organism evidence="3 4">
    <name type="scientific">Centaurea solstitialis</name>
    <name type="common">yellow star-thistle</name>
    <dbReference type="NCBI Taxonomy" id="347529"/>
    <lineage>
        <taxon>Eukaryota</taxon>
        <taxon>Viridiplantae</taxon>
        <taxon>Streptophyta</taxon>
        <taxon>Embryophyta</taxon>
        <taxon>Tracheophyta</taxon>
        <taxon>Spermatophyta</taxon>
        <taxon>Magnoliopsida</taxon>
        <taxon>eudicotyledons</taxon>
        <taxon>Gunneridae</taxon>
        <taxon>Pentapetalae</taxon>
        <taxon>asterids</taxon>
        <taxon>campanulids</taxon>
        <taxon>Asterales</taxon>
        <taxon>Asteraceae</taxon>
        <taxon>Carduoideae</taxon>
        <taxon>Cardueae</taxon>
        <taxon>Centaureinae</taxon>
        <taxon>Centaurea</taxon>
    </lineage>
</organism>
<comment type="caution">
    <text evidence="3">The sequence shown here is derived from an EMBL/GenBank/DDBJ whole genome shotgun (WGS) entry which is preliminary data.</text>
</comment>
<dbReference type="InterPro" id="IPR005135">
    <property type="entry name" value="Endo/exonuclease/phosphatase"/>
</dbReference>
<dbReference type="SUPFAM" id="SSF56672">
    <property type="entry name" value="DNA/RNA polymerases"/>
    <property type="match status" value="1"/>
</dbReference>
<evidence type="ECO:0000313" key="3">
    <source>
        <dbReference type="EMBL" id="KAJ9557334.1"/>
    </source>
</evidence>